<feature type="region of interest" description="Disordered" evidence="5">
    <location>
        <begin position="911"/>
        <end position="1047"/>
    </location>
</feature>
<dbReference type="GO" id="GO:0006355">
    <property type="term" value="P:regulation of DNA-templated transcription"/>
    <property type="evidence" value="ECO:0007669"/>
    <property type="project" value="InterPro"/>
</dbReference>
<evidence type="ECO:0000256" key="5">
    <source>
        <dbReference type="SAM" id="MobiDB-lite"/>
    </source>
</evidence>
<keyword evidence="4" id="KW-0175">Coiled coil</keyword>
<name>A0A0K0G3T7_STRVS</name>
<evidence type="ECO:0000256" key="1">
    <source>
        <dbReference type="ARBA" id="ARBA00022737"/>
    </source>
</evidence>
<dbReference type="Pfam" id="PF13181">
    <property type="entry name" value="TPR_8"/>
    <property type="match status" value="4"/>
</dbReference>
<evidence type="ECO:0000256" key="3">
    <source>
        <dbReference type="PROSITE-ProRule" id="PRU00339"/>
    </source>
</evidence>
<feature type="repeat" description="TPR" evidence="3">
    <location>
        <begin position="543"/>
        <end position="576"/>
    </location>
</feature>
<dbReference type="STRING" id="75913.A0A0K0G3T7"/>
<feature type="repeat" description="TPR" evidence="3">
    <location>
        <begin position="577"/>
        <end position="610"/>
    </location>
</feature>
<feature type="compositionally biased region" description="Basic and acidic residues" evidence="5">
    <location>
        <begin position="979"/>
        <end position="992"/>
    </location>
</feature>
<dbReference type="InterPro" id="IPR019734">
    <property type="entry name" value="TPR_rpt"/>
</dbReference>
<feature type="repeat" description="TPR" evidence="3">
    <location>
        <begin position="203"/>
        <end position="236"/>
    </location>
</feature>
<evidence type="ECO:0000313" key="7">
    <source>
        <dbReference type="WBParaSite" id="SVE_1939400.1"/>
    </source>
</evidence>
<dbReference type="InterPro" id="IPR031101">
    <property type="entry name" value="Ctr9"/>
</dbReference>
<reference evidence="7" key="2">
    <citation type="submission" date="2015-08" db="UniProtKB">
        <authorList>
            <consortium name="WormBaseParasite"/>
        </authorList>
    </citation>
    <scope>IDENTIFICATION</scope>
</reference>
<dbReference type="WBParaSite" id="SVE_1939400.1">
    <property type="protein sequence ID" value="SVE_1939400.1"/>
    <property type="gene ID" value="SVE_1939400"/>
</dbReference>
<reference evidence="6" key="1">
    <citation type="submission" date="2014-07" db="EMBL/GenBank/DDBJ databases">
        <authorList>
            <person name="Martin A.A"/>
            <person name="De Silva N."/>
        </authorList>
    </citation>
    <scope>NUCLEOTIDE SEQUENCE</scope>
</reference>
<dbReference type="Proteomes" id="UP000035680">
    <property type="component" value="Unassembled WGS sequence"/>
</dbReference>
<feature type="compositionally biased region" description="Basic residues" evidence="5">
    <location>
        <begin position="951"/>
        <end position="962"/>
    </location>
</feature>
<organism evidence="6 7">
    <name type="scientific">Strongyloides venezuelensis</name>
    <name type="common">Threadworm</name>
    <dbReference type="NCBI Taxonomy" id="75913"/>
    <lineage>
        <taxon>Eukaryota</taxon>
        <taxon>Metazoa</taxon>
        <taxon>Ecdysozoa</taxon>
        <taxon>Nematoda</taxon>
        <taxon>Chromadorea</taxon>
        <taxon>Rhabditida</taxon>
        <taxon>Tylenchina</taxon>
        <taxon>Panagrolaimomorpha</taxon>
        <taxon>Strongyloidoidea</taxon>
        <taxon>Strongyloididae</taxon>
        <taxon>Strongyloides</taxon>
    </lineage>
</organism>
<dbReference type="PROSITE" id="PS50005">
    <property type="entry name" value="TPR"/>
    <property type="match status" value="5"/>
</dbReference>
<dbReference type="PANTHER" id="PTHR14027:SF2">
    <property type="entry name" value="RNA POLYMERASE-ASSOCIATED PROTEIN CTR9 HOMOLOG"/>
    <property type="match status" value="1"/>
</dbReference>
<keyword evidence="1" id="KW-0677">Repeat</keyword>
<evidence type="ECO:0000313" key="6">
    <source>
        <dbReference type="Proteomes" id="UP000035680"/>
    </source>
</evidence>
<feature type="compositionally biased region" description="Basic and acidic residues" evidence="5">
    <location>
        <begin position="1010"/>
        <end position="1023"/>
    </location>
</feature>
<dbReference type="GO" id="GO:0016593">
    <property type="term" value="C:Cdc73/Paf1 complex"/>
    <property type="evidence" value="ECO:0007669"/>
    <property type="project" value="TreeGrafter"/>
</dbReference>
<protein>
    <submittedName>
        <fullName evidence="7">RNA polymerase-associated protein Ctr9 homolog (inferred by orthology to a zebrafish protein)</fullName>
    </submittedName>
</protein>
<proteinExistence type="predicted"/>
<evidence type="ECO:0000256" key="2">
    <source>
        <dbReference type="ARBA" id="ARBA00022803"/>
    </source>
</evidence>
<dbReference type="SUPFAM" id="SSF48452">
    <property type="entry name" value="TPR-like"/>
    <property type="match status" value="2"/>
</dbReference>
<feature type="coiled-coil region" evidence="4">
    <location>
        <begin position="850"/>
        <end position="893"/>
    </location>
</feature>
<keyword evidence="6" id="KW-1185">Reference proteome</keyword>
<feature type="repeat" description="TPR" evidence="3">
    <location>
        <begin position="168"/>
        <end position="201"/>
    </location>
</feature>
<dbReference type="GO" id="GO:0006368">
    <property type="term" value="P:transcription elongation by RNA polymerase II"/>
    <property type="evidence" value="ECO:0007669"/>
    <property type="project" value="TreeGrafter"/>
</dbReference>
<feature type="compositionally biased region" description="Basic and acidic residues" evidence="5">
    <location>
        <begin position="911"/>
        <end position="927"/>
    </location>
</feature>
<feature type="repeat" description="TPR" evidence="3">
    <location>
        <begin position="346"/>
        <end position="379"/>
    </location>
</feature>
<accession>A0A0K0G3T7</accession>
<dbReference type="SMART" id="SM00028">
    <property type="entry name" value="TPR"/>
    <property type="match status" value="11"/>
</dbReference>
<dbReference type="Gene3D" id="1.25.40.10">
    <property type="entry name" value="Tetratricopeptide repeat domain"/>
    <property type="match status" value="4"/>
</dbReference>
<evidence type="ECO:0000256" key="4">
    <source>
        <dbReference type="SAM" id="Coils"/>
    </source>
</evidence>
<dbReference type="Pfam" id="PF13432">
    <property type="entry name" value="TPR_16"/>
    <property type="match status" value="1"/>
</dbReference>
<dbReference type="AlphaFoldDB" id="A0A0K0G3T7"/>
<dbReference type="PANTHER" id="PTHR14027">
    <property type="entry name" value="RNA POLYMERASE-ASSOCIATED PROTEIN CTR9"/>
    <property type="match status" value="1"/>
</dbReference>
<keyword evidence="2 3" id="KW-0802">TPR repeat</keyword>
<dbReference type="GO" id="GO:0000993">
    <property type="term" value="F:RNA polymerase II complex binding"/>
    <property type="evidence" value="ECO:0007669"/>
    <property type="project" value="TreeGrafter"/>
</dbReference>
<sequence>MAETSSSGNGLVIPKRYGGGVIEYTTSTLPEVDIIISELLGEHCRMSLWYDFALAYYRQKKYDDFQTILEKGIEYGQKEHDGTSTDILKLYDALASYQILCGCKETEKVKKAQHFSKATTYFNAGDKILMFDQDHLLGRAYFCLYEGLKMDQAEAQFKFVINTNEKNVPALLGYACVLYNKKEYKKSLEMYKKVLRMCPNSPPYVRLGIGYCLHKLGYVEKARVAFERVLELEENNSHALTALAVLDFNKNTLESTSVAAKRLVKSWKEDNKNSVTALEMANFLFLRTDYSKSEKYANIALHLTESSRLKAESHYMVGRCLHQKGETDLAIRHYNIAINSCGTKYIQPLFGLGQLLVKNKEFEKAIECFEKVLTDAPNDVNTKKALIMMYIRCPGKNMDIKNKRIAATKKYFSELLTGENLLDVTLVVEHARFLEKTNISLALKEIARIVDMYKKNGNDVMPIELYNNFGVYLYMNKVYIEANSVFTECLNRLEEERSKDTYYSNNLELTLTFNLARTKEELGYCNDAVELYKCLLKWKPNYYEATLRLGRIAQKRGDSRIASKHYEEVISRDPKNVEALLLLGCLYMERKDYKQAQKKFEDILKLPEHKSNAFACYALGNIWLEQLYIPNRNKEKDEQHVMRAFEMYSKVLRYHPKNVYAANCIAILLAFNGNYEEARECFAEVRENLFDKKDAWLNLAHVYGMLKNYLNSTQMFKAAIEKFGLNNDCDVLMALARIYWKNDDYNNAKEYMVQAVNADSCNFYARYNLAKIYMKIGLKIMESTKSSLTDLDNAIGYFTEARDVYNVIYHLLNNNEMKYKWRYINRDTAKEEASKCEDYLIQANLSRTKAAEFEREKEEFKIKQKEMMLKLEEERMAEKKSKEERDLERLKRLRELRNEYLNMTKDALKIPTVEEKKKSSSKKEGGSRRKKSDINDGFIVSEEEFEEENRKRKQKRKSRKNRKEQESQIGNSDSDNDNEERKQEEEKDDNPQKGKFKSKAYISSESESSENERKEDDNNKRESLSPPVPTYTGISSDSDDSSNSSSN</sequence>
<dbReference type="InterPro" id="IPR011990">
    <property type="entry name" value="TPR-like_helical_dom_sf"/>
</dbReference>